<dbReference type="InterPro" id="IPR004365">
    <property type="entry name" value="NA-bd_OB_tRNA"/>
</dbReference>
<feature type="binding site" evidence="7">
    <location>
        <position position="231"/>
    </location>
    <ligand>
        <name>ATP</name>
        <dbReference type="ChEBI" id="CHEBI:30616"/>
    </ligand>
</feature>
<reference evidence="9 10" key="1">
    <citation type="submission" date="2017-04" db="EMBL/GenBank/DDBJ databases">
        <authorList>
            <person name="Afonso C.L."/>
            <person name="Miller P.J."/>
            <person name="Scott M.A."/>
            <person name="Spackman E."/>
            <person name="Goraichik I."/>
            <person name="Dimitrov K.M."/>
            <person name="Suarez D.L."/>
            <person name="Swayne D.E."/>
        </authorList>
    </citation>
    <scope>NUCLEOTIDE SEQUENCE [LARGE SCALE GENOMIC DNA]</scope>
    <source>
        <strain evidence="9 10">DSM 11270</strain>
    </source>
</reference>
<evidence type="ECO:0000256" key="5">
    <source>
        <dbReference type="ARBA" id="ARBA00022917"/>
    </source>
</evidence>
<dbReference type="Gene3D" id="3.30.930.10">
    <property type="entry name" value="Bira Bifunctional Protein, Domain 2"/>
    <property type="match status" value="1"/>
</dbReference>
<comment type="catalytic activity">
    <reaction evidence="7">
        <text>tRNA(Asx) + L-aspartate + ATP = L-aspartyl-tRNA(Asx) + AMP + diphosphate</text>
        <dbReference type="Rhea" id="RHEA:18349"/>
        <dbReference type="Rhea" id="RHEA-COMP:9710"/>
        <dbReference type="Rhea" id="RHEA-COMP:9711"/>
        <dbReference type="ChEBI" id="CHEBI:29991"/>
        <dbReference type="ChEBI" id="CHEBI:30616"/>
        <dbReference type="ChEBI" id="CHEBI:33019"/>
        <dbReference type="ChEBI" id="CHEBI:78442"/>
        <dbReference type="ChEBI" id="CHEBI:78516"/>
        <dbReference type="ChEBI" id="CHEBI:456215"/>
        <dbReference type="EC" id="6.1.1.23"/>
    </reaction>
</comment>
<organism evidence="9 10">
    <name type="scientific">Desulfonispora thiosulfatigenes DSM 11270</name>
    <dbReference type="NCBI Taxonomy" id="656914"/>
    <lineage>
        <taxon>Bacteria</taxon>
        <taxon>Bacillati</taxon>
        <taxon>Bacillota</taxon>
        <taxon>Clostridia</taxon>
        <taxon>Eubacteriales</taxon>
        <taxon>Peptococcaceae</taxon>
        <taxon>Desulfonispora</taxon>
    </lineage>
</organism>
<dbReference type="PANTHER" id="PTHR22594:SF5">
    <property type="entry name" value="ASPARTATE--TRNA LIGASE, MITOCHONDRIAL"/>
    <property type="match status" value="1"/>
</dbReference>
<dbReference type="GO" id="GO:0005524">
    <property type="term" value="F:ATP binding"/>
    <property type="evidence" value="ECO:0007669"/>
    <property type="project" value="UniProtKB-UniRule"/>
</dbReference>
<evidence type="ECO:0000313" key="10">
    <source>
        <dbReference type="Proteomes" id="UP000192731"/>
    </source>
</evidence>
<evidence type="ECO:0000256" key="3">
    <source>
        <dbReference type="ARBA" id="ARBA00022741"/>
    </source>
</evidence>
<dbReference type="EC" id="6.1.1.23" evidence="7"/>
<dbReference type="Pfam" id="PF02938">
    <property type="entry name" value="GAD"/>
    <property type="match status" value="1"/>
</dbReference>
<evidence type="ECO:0000313" key="9">
    <source>
        <dbReference type="EMBL" id="SMB95667.1"/>
    </source>
</evidence>
<evidence type="ECO:0000256" key="6">
    <source>
        <dbReference type="ARBA" id="ARBA00023146"/>
    </source>
</evidence>
<dbReference type="InterPro" id="IPR004364">
    <property type="entry name" value="Aa-tRNA-synt_II"/>
</dbReference>
<feature type="binding site" evidence="7">
    <location>
        <position position="490"/>
    </location>
    <ligand>
        <name>L-aspartate</name>
        <dbReference type="ChEBI" id="CHEBI:29991"/>
    </ligand>
</feature>
<feature type="site" description="Important for tRNA non-discrimination" evidence="7">
    <location>
        <position position="84"/>
    </location>
</feature>
<evidence type="ECO:0000256" key="2">
    <source>
        <dbReference type="ARBA" id="ARBA00022598"/>
    </source>
</evidence>
<feature type="region of interest" description="Aspartate" evidence="7">
    <location>
        <begin position="200"/>
        <end position="203"/>
    </location>
</feature>
<protein>
    <recommendedName>
        <fullName evidence="7">Aspartate--tRNA(Asp/Asn) ligase</fullName>
        <ecNumber evidence="7">6.1.1.23</ecNumber>
    </recommendedName>
    <alternativeName>
        <fullName evidence="7">Aspartyl-tRNA synthetase</fullName>
        <shortName evidence="7">AspRS</shortName>
    </alternativeName>
    <alternativeName>
        <fullName evidence="7">Non-discriminating aspartyl-tRNA synthetase</fullName>
        <shortName evidence="7">ND-AspRS</shortName>
    </alternativeName>
</protein>
<evidence type="ECO:0000256" key="7">
    <source>
        <dbReference type="HAMAP-Rule" id="MF_00044"/>
    </source>
</evidence>
<feature type="site" description="Important for tRNA non-discrimination" evidence="7">
    <location>
        <position position="32"/>
    </location>
</feature>
<dbReference type="GO" id="GO:0050560">
    <property type="term" value="F:aspartate-tRNA(Asn) ligase activity"/>
    <property type="evidence" value="ECO:0007669"/>
    <property type="project" value="UniProtKB-EC"/>
</dbReference>
<dbReference type="NCBIfam" id="NF001750">
    <property type="entry name" value="PRK00476.1"/>
    <property type="match status" value="1"/>
</dbReference>
<feature type="binding site" evidence="7">
    <location>
        <position position="483"/>
    </location>
    <ligand>
        <name>ATP</name>
        <dbReference type="ChEBI" id="CHEBI:30616"/>
    </ligand>
</feature>
<proteinExistence type="inferred from homology"/>
<dbReference type="PROSITE" id="PS50862">
    <property type="entry name" value="AA_TRNA_LIGASE_II"/>
    <property type="match status" value="1"/>
</dbReference>
<feature type="binding site" evidence="7">
    <location>
        <position position="222"/>
    </location>
    <ligand>
        <name>L-aspartate</name>
        <dbReference type="ChEBI" id="CHEBI:29991"/>
    </ligand>
</feature>
<dbReference type="InterPro" id="IPR004524">
    <property type="entry name" value="Asp-tRNA-ligase_1"/>
</dbReference>
<keyword evidence="2 7" id="KW-0436">Ligase</keyword>
<dbReference type="GO" id="GO:0006422">
    <property type="term" value="P:aspartyl-tRNA aminoacylation"/>
    <property type="evidence" value="ECO:0007669"/>
    <property type="project" value="UniProtKB-UniRule"/>
</dbReference>
<dbReference type="SUPFAM" id="SSF55681">
    <property type="entry name" value="Class II aaRS and biotin synthetases"/>
    <property type="match status" value="1"/>
</dbReference>
<comment type="function">
    <text evidence="7">Aspartyl-tRNA synthetase with relaxed tRNA specificity since it is able to aspartylate not only its cognate tRNA(Asp) but also tRNA(Asn). Reaction proceeds in two steps: L-aspartate is first activated by ATP to form Asp-AMP and then transferred to the acceptor end of tRNA(Asp/Asn).</text>
</comment>
<dbReference type="InterPro" id="IPR002312">
    <property type="entry name" value="Asp/Asn-tRNA-synth_IIb"/>
</dbReference>
<dbReference type="Gene3D" id="3.30.1360.30">
    <property type="entry name" value="GAD-like domain"/>
    <property type="match status" value="1"/>
</dbReference>
<dbReference type="OrthoDB" id="9802326at2"/>
<keyword evidence="5 7" id="KW-0648">Protein biosynthesis</keyword>
<gene>
    <name evidence="7" type="primary">aspS</name>
    <name evidence="9" type="ORF">SAMN00017405_0456</name>
</gene>
<dbReference type="Gene3D" id="2.40.50.140">
    <property type="entry name" value="Nucleic acid-binding proteins"/>
    <property type="match status" value="1"/>
</dbReference>
<comment type="subunit">
    <text evidence="7">Homodimer.</text>
</comment>
<keyword evidence="6 7" id="KW-0030">Aminoacyl-tRNA synthetase</keyword>
<evidence type="ECO:0000256" key="1">
    <source>
        <dbReference type="ARBA" id="ARBA00006303"/>
    </source>
</evidence>
<name>A0A1W1VQP4_DESTI</name>
<dbReference type="HAMAP" id="MF_00044">
    <property type="entry name" value="Asp_tRNA_synth_type1"/>
    <property type="match status" value="1"/>
</dbReference>
<keyword evidence="10" id="KW-1185">Reference proteome</keyword>
<feature type="domain" description="Aminoacyl-transfer RNA synthetases class-II family profile" evidence="8">
    <location>
        <begin position="143"/>
        <end position="556"/>
    </location>
</feature>
<accession>A0A1W1VQP4</accession>
<dbReference type="GO" id="GO:0003676">
    <property type="term" value="F:nucleic acid binding"/>
    <property type="evidence" value="ECO:0007669"/>
    <property type="project" value="InterPro"/>
</dbReference>
<dbReference type="InterPro" id="IPR047089">
    <property type="entry name" value="Asp-tRNA-ligase_1_N"/>
</dbReference>
<dbReference type="CDD" id="cd00777">
    <property type="entry name" value="AspRS_core"/>
    <property type="match status" value="1"/>
</dbReference>
<evidence type="ECO:0000259" key="8">
    <source>
        <dbReference type="PROSITE" id="PS50862"/>
    </source>
</evidence>
<evidence type="ECO:0000256" key="4">
    <source>
        <dbReference type="ARBA" id="ARBA00022840"/>
    </source>
</evidence>
<dbReference type="Pfam" id="PF01336">
    <property type="entry name" value="tRNA_anti-codon"/>
    <property type="match status" value="1"/>
</dbReference>
<dbReference type="Proteomes" id="UP000192731">
    <property type="component" value="Unassembled WGS sequence"/>
</dbReference>
<dbReference type="SUPFAM" id="SSF55261">
    <property type="entry name" value="GAD domain-like"/>
    <property type="match status" value="1"/>
</dbReference>
<dbReference type="NCBIfam" id="TIGR00459">
    <property type="entry name" value="aspS_bact"/>
    <property type="match status" value="1"/>
</dbReference>
<dbReference type="PRINTS" id="PR01042">
    <property type="entry name" value="TRNASYNTHASP"/>
</dbReference>
<feature type="binding site" evidence="7">
    <location>
        <position position="449"/>
    </location>
    <ligand>
        <name>L-aspartate</name>
        <dbReference type="ChEBI" id="CHEBI:29991"/>
    </ligand>
</feature>
<feature type="binding site" evidence="7">
    <location>
        <begin position="222"/>
        <end position="224"/>
    </location>
    <ligand>
        <name>ATP</name>
        <dbReference type="ChEBI" id="CHEBI:30616"/>
    </ligand>
</feature>
<comment type="similarity">
    <text evidence="1 7">Belongs to the class-II aminoacyl-tRNA synthetase family. Type 1 subfamily.</text>
</comment>
<feature type="binding site" evidence="7">
    <location>
        <begin position="535"/>
        <end position="538"/>
    </location>
    <ligand>
        <name>ATP</name>
        <dbReference type="ChEBI" id="CHEBI:30616"/>
    </ligand>
</feature>
<dbReference type="InterPro" id="IPR029351">
    <property type="entry name" value="GAD_dom"/>
</dbReference>
<dbReference type="GO" id="GO:0004815">
    <property type="term" value="F:aspartate-tRNA ligase activity"/>
    <property type="evidence" value="ECO:0007669"/>
    <property type="project" value="UniProtKB-UniRule"/>
</dbReference>
<dbReference type="CDD" id="cd04317">
    <property type="entry name" value="EcAspRS_like_N"/>
    <property type="match status" value="1"/>
</dbReference>
<dbReference type="EMBL" id="FWWT01000022">
    <property type="protein sequence ID" value="SMB95667.1"/>
    <property type="molecule type" value="Genomic_DNA"/>
</dbReference>
<dbReference type="STRING" id="656914.SAMN00017405_0456"/>
<dbReference type="InterPro" id="IPR006195">
    <property type="entry name" value="aa-tRNA-synth_II"/>
</dbReference>
<dbReference type="GO" id="GO:0005737">
    <property type="term" value="C:cytoplasm"/>
    <property type="evidence" value="ECO:0007669"/>
    <property type="project" value="UniProtKB-SubCell"/>
</dbReference>
<keyword evidence="3 7" id="KW-0547">Nucleotide-binding</keyword>
<dbReference type="AlphaFoldDB" id="A0A1W1VQP4"/>
<dbReference type="Pfam" id="PF00152">
    <property type="entry name" value="tRNA-synt_2"/>
    <property type="match status" value="1"/>
</dbReference>
<feature type="binding site" evidence="7">
    <location>
        <position position="176"/>
    </location>
    <ligand>
        <name>L-aspartate</name>
        <dbReference type="ChEBI" id="CHEBI:29991"/>
    </ligand>
</feature>
<dbReference type="InterPro" id="IPR004115">
    <property type="entry name" value="GAD-like_sf"/>
</dbReference>
<dbReference type="InterPro" id="IPR012340">
    <property type="entry name" value="NA-bd_OB-fold"/>
</dbReference>
<dbReference type="SUPFAM" id="SSF50249">
    <property type="entry name" value="Nucleic acid-binding proteins"/>
    <property type="match status" value="1"/>
</dbReference>
<dbReference type="RefSeq" id="WP_084054243.1">
    <property type="nucleotide sequence ID" value="NZ_FWWT01000022.1"/>
</dbReference>
<dbReference type="InterPro" id="IPR047090">
    <property type="entry name" value="AspRS_core"/>
</dbReference>
<dbReference type="InterPro" id="IPR045864">
    <property type="entry name" value="aa-tRNA-synth_II/BPL/LPL"/>
</dbReference>
<sequence length="592" mass="67460">MLKRTNKCNSIRKEDVNKEVVLMGWVNKRRDHGGLIFTDLRDRSGLVQVVFSPEINQEAFKLAESIRTEYVIAIKGKVVLRPEGTINENLATGYVDVMASELEILNTSKTPPFAINDNVEVDEMIRLKYRYLDLRRPEMQNTLVLRHKMIKAIRDFLDRKEFLEIETPILTKSTPEGARDYLVPSRVNPGDFFALPQSPQIFKQILMVAGMEKYFQIARCFRDEDLRADRQPEFTQLDIEMSFMDRDDILKIMEEMMAFVFKESLGKEIATPFKRITYTDAINRFGSDKPDLRFGMELKEITDLVKDCGFKVFAQITNSGGKVKGINATGCGQYSRKDIDDLTKLASIYGAKGLAYFIITDEGVKSPIAKFFNEDEINNIINVFEAKPGDLLLFVADKPMIVAESLGHLRLEIGKRLGLIDNEELNFSWVIDFPLLEWNEEAKRYTAMHHPFTSPNADSIEDMESNPGELKAQAYDMILNGVEIGGGSIRIFKREVQEKMFNLLGFTPEEAYNQFGFLLDAFEYGVPPHGGVAFGIDRLVMLMSKKDTIRDVIAFPKTQSATDLMTDAPSEVSNKQLKELYIKTDNIPKTNK</sequence>
<keyword evidence="4 7" id="KW-0067">ATP-binding</keyword>
<dbReference type="PANTHER" id="PTHR22594">
    <property type="entry name" value="ASPARTYL/LYSYL-TRNA SYNTHETASE"/>
    <property type="match status" value="1"/>
</dbReference>
<dbReference type="GO" id="GO:0140096">
    <property type="term" value="F:catalytic activity, acting on a protein"/>
    <property type="evidence" value="ECO:0007669"/>
    <property type="project" value="UniProtKB-ARBA"/>
</dbReference>
<keyword evidence="7" id="KW-0963">Cytoplasm</keyword>
<dbReference type="GO" id="GO:0016740">
    <property type="term" value="F:transferase activity"/>
    <property type="evidence" value="ECO:0007669"/>
    <property type="project" value="UniProtKB-ARBA"/>
</dbReference>
<comment type="subcellular location">
    <subcellularLocation>
        <location evidence="7">Cytoplasm</location>
    </subcellularLocation>
</comment>